<dbReference type="SUPFAM" id="SSF52540">
    <property type="entry name" value="P-loop containing nucleoside triphosphate hydrolases"/>
    <property type="match status" value="1"/>
</dbReference>
<keyword evidence="4" id="KW-0238">DNA-binding</keyword>
<sequence>MSDNLLPEFLALADSLAEPRLFIGADYRVLAVNRAWREAFGDPGESGRHFCYEISHHADAPCDQMGEDCPLKASRENDEPARALHIHHTPHGPEHVDVEVSPIRNGAGHTLFFVETVRIVRRARSRPSAHGLVGRSQAFNRMLSLIERVAPSEATVLLLGESGVGKELAAQALHEASGRASSPFIAVDCAGMTETLVGSELFGHEKGAFTGAISRKTGLVEAAAGGTLFFDEVGDIPLCLQVKLLRLIESGTFRRVGGLEPLRADFRLVLATHRNLEAMMEEGSFRRDLYYRISAFPIRVPPLRERDDDLPLLVESLLTRVSRRKLRLHPEALDRLARHPFPGNVRELRNLIERAALLADGDTILPEHLPEKIVEPTAESSAEGDIVPLIEAERRYLRWAASRHKGDRHALAERLGISPRTLFRKLREG</sequence>
<dbReference type="PROSITE" id="PS00688">
    <property type="entry name" value="SIGMA54_INTERACT_3"/>
    <property type="match status" value="1"/>
</dbReference>
<dbReference type="InterPro" id="IPR035965">
    <property type="entry name" value="PAS-like_dom_sf"/>
</dbReference>
<dbReference type="PROSITE" id="PS50045">
    <property type="entry name" value="SIGMA54_INTERACT_4"/>
    <property type="match status" value="1"/>
</dbReference>
<keyword evidence="5" id="KW-0804">Transcription</keyword>
<name>A0AA49IZW6_9PROT</name>
<dbReference type="InterPro" id="IPR013656">
    <property type="entry name" value="PAS_4"/>
</dbReference>
<dbReference type="SMART" id="SM00382">
    <property type="entry name" value="AAA"/>
    <property type="match status" value="1"/>
</dbReference>
<dbReference type="InterPro" id="IPR002197">
    <property type="entry name" value="HTH_Fis"/>
</dbReference>
<gene>
    <name evidence="7" type="ORF">OHM77_09660</name>
</gene>
<evidence type="ECO:0000256" key="3">
    <source>
        <dbReference type="ARBA" id="ARBA00023015"/>
    </source>
</evidence>
<dbReference type="Pfam" id="PF02954">
    <property type="entry name" value="HTH_8"/>
    <property type="match status" value="1"/>
</dbReference>
<dbReference type="SUPFAM" id="SSF46689">
    <property type="entry name" value="Homeodomain-like"/>
    <property type="match status" value="1"/>
</dbReference>
<dbReference type="AlphaFoldDB" id="A0AA49IZW6"/>
<dbReference type="InterPro" id="IPR003593">
    <property type="entry name" value="AAA+_ATPase"/>
</dbReference>
<evidence type="ECO:0000256" key="2">
    <source>
        <dbReference type="ARBA" id="ARBA00022840"/>
    </source>
</evidence>
<dbReference type="Gene3D" id="3.40.50.300">
    <property type="entry name" value="P-loop containing nucleotide triphosphate hydrolases"/>
    <property type="match status" value="1"/>
</dbReference>
<dbReference type="KEGG" id="npv:OHM77_09660"/>
<dbReference type="InterPro" id="IPR025944">
    <property type="entry name" value="Sigma_54_int_dom_CS"/>
</dbReference>
<dbReference type="CDD" id="cd00009">
    <property type="entry name" value="AAA"/>
    <property type="match status" value="1"/>
</dbReference>
<dbReference type="InterPro" id="IPR058031">
    <property type="entry name" value="AAA_lid_NorR"/>
</dbReference>
<reference evidence="7" key="1">
    <citation type="journal article" date="2023" name="Nat. Microbiol.">
        <title>Enrichment and characterization of a nitric oxide-reducing microbial community in a continuous bioreactor.</title>
        <authorList>
            <person name="Garrido-Amador P."/>
            <person name="Stortenbeker N."/>
            <person name="Wessels H.J.C.T."/>
            <person name="Speth D.R."/>
            <person name="Garcia-Heredia I."/>
            <person name="Kartal B."/>
        </authorList>
    </citation>
    <scope>NUCLEOTIDE SEQUENCE</scope>
    <source>
        <strain evidence="7">MAG1</strain>
    </source>
</reference>
<dbReference type="SUPFAM" id="SSF55785">
    <property type="entry name" value="PYP-like sensor domain (PAS domain)"/>
    <property type="match status" value="1"/>
</dbReference>
<dbReference type="Pfam" id="PF00158">
    <property type="entry name" value="Sigma54_activat"/>
    <property type="match status" value="1"/>
</dbReference>
<dbReference type="Proteomes" id="UP001234916">
    <property type="component" value="Chromosome"/>
</dbReference>
<dbReference type="Pfam" id="PF25601">
    <property type="entry name" value="AAA_lid_14"/>
    <property type="match status" value="1"/>
</dbReference>
<evidence type="ECO:0000256" key="5">
    <source>
        <dbReference type="ARBA" id="ARBA00023163"/>
    </source>
</evidence>
<dbReference type="Pfam" id="PF08448">
    <property type="entry name" value="PAS_4"/>
    <property type="match status" value="1"/>
</dbReference>
<keyword evidence="2" id="KW-0067">ATP-binding</keyword>
<dbReference type="GO" id="GO:0006355">
    <property type="term" value="P:regulation of DNA-templated transcription"/>
    <property type="evidence" value="ECO:0007669"/>
    <property type="project" value="InterPro"/>
</dbReference>
<organism evidence="7">
    <name type="scientific">Candidatus Nitricoxidivorans perseverans</name>
    <dbReference type="NCBI Taxonomy" id="2975601"/>
    <lineage>
        <taxon>Bacteria</taxon>
        <taxon>Pseudomonadati</taxon>
        <taxon>Pseudomonadota</taxon>
        <taxon>Betaproteobacteria</taxon>
        <taxon>Nitrosomonadales</taxon>
        <taxon>Sterolibacteriaceae</taxon>
        <taxon>Candidatus Nitricoxidivorans</taxon>
    </lineage>
</organism>
<evidence type="ECO:0000256" key="1">
    <source>
        <dbReference type="ARBA" id="ARBA00022741"/>
    </source>
</evidence>
<feature type="domain" description="Sigma-54 factor interaction" evidence="6">
    <location>
        <begin position="132"/>
        <end position="357"/>
    </location>
</feature>
<proteinExistence type="predicted"/>
<dbReference type="Gene3D" id="3.30.450.20">
    <property type="entry name" value="PAS domain"/>
    <property type="match status" value="1"/>
</dbReference>
<dbReference type="InterPro" id="IPR002078">
    <property type="entry name" value="Sigma_54_int"/>
</dbReference>
<evidence type="ECO:0000313" key="7">
    <source>
        <dbReference type="EMBL" id="WIM07063.1"/>
    </source>
</evidence>
<accession>A0AA49IZW6</accession>
<dbReference type="GO" id="GO:0005524">
    <property type="term" value="F:ATP binding"/>
    <property type="evidence" value="ECO:0007669"/>
    <property type="project" value="UniProtKB-KW"/>
</dbReference>
<dbReference type="PROSITE" id="PS00676">
    <property type="entry name" value="SIGMA54_INTERACT_2"/>
    <property type="match status" value="1"/>
</dbReference>
<keyword evidence="3" id="KW-0805">Transcription regulation</keyword>
<dbReference type="PANTHER" id="PTHR32071">
    <property type="entry name" value="TRANSCRIPTIONAL REGULATORY PROTEIN"/>
    <property type="match status" value="1"/>
</dbReference>
<dbReference type="EMBL" id="CP107246">
    <property type="protein sequence ID" value="WIM07063.1"/>
    <property type="molecule type" value="Genomic_DNA"/>
</dbReference>
<evidence type="ECO:0000259" key="6">
    <source>
        <dbReference type="PROSITE" id="PS50045"/>
    </source>
</evidence>
<dbReference type="InterPro" id="IPR009057">
    <property type="entry name" value="Homeodomain-like_sf"/>
</dbReference>
<protein>
    <submittedName>
        <fullName evidence="7">Sigma-54-dependent Fis family transcriptional regulator</fullName>
    </submittedName>
</protein>
<keyword evidence="1" id="KW-0547">Nucleotide-binding</keyword>
<dbReference type="Gene3D" id="1.10.10.60">
    <property type="entry name" value="Homeodomain-like"/>
    <property type="match status" value="1"/>
</dbReference>
<evidence type="ECO:0000256" key="4">
    <source>
        <dbReference type="ARBA" id="ARBA00023125"/>
    </source>
</evidence>
<dbReference type="InterPro" id="IPR027417">
    <property type="entry name" value="P-loop_NTPase"/>
</dbReference>
<dbReference type="GO" id="GO:0043565">
    <property type="term" value="F:sequence-specific DNA binding"/>
    <property type="evidence" value="ECO:0007669"/>
    <property type="project" value="InterPro"/>
</dbReference>
<dbReference type="InterPro" id="IPR025943">
    <property type="entry name" value="Sigma_54_int_dom_ATP-bd_2"/>
</dbReference>
<dbReference type="FunFam" id="3.40.50.300:FF:000006">
    <property type="entry name" value="DNA-binding transcriptional regulator NtrC"/>
    <property type="match status" value="1"/>
</dbReference>
<dbReference type="Gene3D" id="1.10.8.60">
    <property type="match status" value="1"/>
</dbReference>